<gene>
    <name evidence="1" type="ORF">LITE_LOCUS4570</name>
</gene>
<keyword evidence="2" id="KW-1185">Reference proteome</keyword>
<dbReference type="AlphaFoldDB" id="A0AAV0HI82"/>
<evidence type="ECO:0000313" key="2">
    <source>
        <dbReference type="Proteomes" id="UP001154282"/>
    </source>
</evidence>
<dbReference type="Proteomes" id="UP001154282">
    <property type="component" value="Unassembled WGS sequence"/>
</dbReference>
<reference evidence="1" key="1">
    <citation type="submission" date="2022-08" db="EMBL/GenBank/DDBJ databases">
        <authorList>
            <person name="Gutierrez-Valencia J."/>
        </authorList>
    </citation>
    <scope>NUCLEOTIDE SEQUENCE</scope>
</reference>
<sequence length="72" mass="7597">MCSAAITAITVTFTATRIVTTARSSEALPATGTFGSWIVGRVWSLLRTNSRAIASIPLMLGSNWQIVPSGTK</sequence>
<accession>A0AAV0HI82</accession>
<evidence type="ECO:0000313" key="1">
    <source>
        <dbReference type="EMBL" id="CAI0384902.1"/>
    </source>
</evidence>
<organism evidence="1 2">
    <name type="scientific">Linum tenue</name>
    <dbReference type="NCBI Taxonomy" id="586396"/>
    <lineage>
        <taxon>Eukaryota</taxon>
        <taxon>Viridiplantae</taxon>
        <taxon>Streptophyta</taxon>
        <taxon>Embryophyta</taxon>
        <taxon>Tracheophyta</taxon>
        <taxon>Spermatophyta</taxon>
        <taxon>Magnoliopsida</taxon>
        <taxon>eudicotyledons</taxon>
        <taxon>Gunneridae</taxon>
        <taxon>Pentapetalae</taxon>
        <taxon>rosids</taxon>
        <taxon>fabids</taxon>
        <taxon>Malpighiales</taxon>
        <taxon>Linaceae</taxon>
        <taxon>Linum</taxon>
    </lineage>
</organism>
<proteinExistence type="predicted"/>
<comment type="caution">
    <text evidence="1">The sequence shown here is derived from an EMBL/GenBank/DDBJ whole genome shotgun (WGS) entry which is preliminary data.</text>
</comment>
<evidence type="ECO:0008006" key="3">
    <source>
        <dbReference type="Google" id="ProtNLM"/>
    </source>
</evidence>
<protein>
    <recommendedName>
        <fullName evidence="3">Secreted protein</fullName>
    </recommendedName>
</protein>
<name>A0AAV0HI82_9ROSI</name>
<dbReference type="EMBL" id="CAMGYJ010000002">
    <property type="protein sequence ID" value="CAI0384902.1"/>
    <property type="molecule type" value="Genomic_DNA"/>
</dbReference>